<feature type="transmembrane region" description="Helical" evidence="1">
    <location>
        <begin position="70"/>
        <end position="89"/>
    </location>
</feature>
<protein>
    <submittedName>
        <fullName evidence="3">VanZ like family protein</fullName>
    </submittedName>
</protein>
<keyword evidence="1" id="KW-0812">Transmembrane</keyword>
<gene>
    <name evidence="3" type="ORF">SAMN05216418_0676</name>
</gene>
<name>A0A1G6GTQ0_9MICO</name>
<feature type="transmembrane region" description="Helical" evidence="1">
    <location>
        <begin position="95"/>
        <end position="116"/>
    </location>
</feature>
<evidence type="ECO:0000256" key="1">
    <source>
        <dbReference type="SAM" id="Phobius"/>
    </source>
</evidence>
<evidence type="ECO:0000313" key="3">
    <source>
        <dbReference type="EMBL" id="SDB85339.1"/>
    </source>
</evidence>
<dbReference type="STRING" id="993073.AS029_02170"/>
<dbReference type="Proteomes" id="UP000183203">
    <property type="component" value="Unassembled WGS sequence"/>
</dbReference>
<keyword evidence="1" id="KW-1133">Transmembrane helix</keyword>
<accession>A0A1G6GTQ0</accession>
<dbReference type="AlphaFoldDB" id="A0A1G6GTQ0"/>
<proteinExistence type="predicted"/>
<dbReference type="EMBL" id="FMYG01000001">
    <property type="protein sequence ID" value="SDB85339.1"/>
    <property type="molecule type" value="Genomic_DNA"/>
</dbReference>
<reference evidence="3 4" key="1">
    <citation type="submission" date="2016-09" db="EMBL/GenBank/DDBJ databases">
        <authorList>
            <person name="Capua I."/>
            <person name="De Benedictis P."/>
            <person name="Joannis T."/>
            <person name="Lombin L.H."/>
            <person name="Cattoli G."/>
        </authorList>
    </citation>
    <scope>NUCLEOTIDE SEQUENCE [LARGE SCALE GENOMIC DNA]</scope>
    <source>
        <strain evidence="3 4">NIO-1002</strain>
    </source>
</reference>
<evidence type="ECO:0000259" key="2">
    <source>
        <dbReference type="Pfam" id="PF04892"/>
    </source>
</evidence>
<organism evidence="3 4">
    <name type="scientific">Microbacterium enclense</name>
    <dbReference type="NCBI Taxonomy" id="993073"/>
    <lineage>
        <taxon>Bacteria</taxon>
        <taxon>Bacillati</taxon>
        <taxon>Actinomycetota</taxon>
        <taxon>Actinomycetes</taxon>
        <taxon>Micrococcales</taxon>
        <taxon>Microbacteriaceae</taxon>
        <taxon>Microbacterium</taxon>
    </lineage>
</organism>
<feature type="transmembrane region" description="Helical" evidence="1">
    <location>
        <begin position="44"/>
        <end position="63"/>
    </location>
</feature>
<dbReference type="Pfam" id="PF04892">
    <property type="entry name" value="VanZ"/>
    <property type="match status" value="1"/>
</dbReference>
<feature type="domain" description="VanZ-like" evidence="2">
    <location>
        <begin position="39"/>
        <end position="113"/>
    </location>
</feature>
<sequence length="122" mass="13275">MFAALYVAGLAVILLSPDHLDQHADLLFRLAFRLFPSANGREVDFALNVLVFLPFGVLLAPLLRRRPWTVLVIAWAVPTLIEAAQGLFLPGRVSSVYDVVANTAGSLTAALFVAGMRCRLAR</sequence>
<dbReference type="InterPro" id="IPR006976">
    <property type="entry name" value="VanZ-like"/>
</dbReference>
<evidence type="ECO:0000313" key="4">
    <source>
        <dbReference type="Proteomes" id="UP000183203"/>
    </source>
</evidence>
<keyword evidence="1" id="KW-0472">Membrane</keyword>